<name>A0A5S4HAI5_9ACTN</name>
<protein>
    <submittedName>
        <fullName evidence="5">FAD-dependent oxidoreductase</fullName>
    </submittedName>
</protein>
<proteinExistence type="predicted"/>
<evidence type="ECO:0000256" key="1">
    <source>
        <dbReference type="ARBA" id="ARBA00001974"/>
    </source>
</evidence>
<dbReference type="GO" id="GO:0071949">
    <property type="term" value="F:FAD binding"/>
    <property type="evidence" value="ECO:0007669"/>
    <property type="project" value="InterPro"/>
</dbReference>
<keyword evidence="6" id="KW-1185">Reference proteome</keyword>
<evidence type="ECO:0000259" key="4">
    <source>
        <dbReference type="Pfam" id="PF01494"/>
    </source>
</evidence>
<dbReference type="Proteomes" id="UP000305238">
    <property type="component" value="Unassembled WGS sequence"/>
</dbReference>
<gene>
    <name evidence="5" type="ORF">ETD96_04100</name>
</gene>
<dbReference type="PRINTS" id="PR00420">
    <property type="entry name" value="RNGMNOXGNASE"/>
</dbReference>
<dbReference type="GO" id="GO:0016709">
    <property type="term" value="F:oxidoreductase activity, acting on paired donors, with incorporation or reduction of molecular oxygen, NAD(P)H as one donor, and incorporation of one atom of oxygen"/>
    <property type="evidence" value="ECO:0007669"/>
    <property type="project" value="UniProtKB-ARBA"/>
</dbReference>
<evidence type="ECO:0000256" key="2">
    <source>
        <dbReference type="ARBA" id="ARBA00022630"/>
    </source>
</evidence>
<evidence type="ECO:0000313" key="5">
    <source>
        <dbReference type="EMBL" id="TMR41771.1"/>
    </source>
</evidence>
<organism evidence="5 6">
    <name type="scientific">Actinomadura geliboluensis</name>
    <dbReference type="NCBI Taxonomy" id="882440"/>
    <lineage>
        <taxon>Bacteria</taxon>
        <taxon>Bacillati</taxon>
        <taxon>Actinomycetota</taxon>
        <taxon>Actinomycetes</taxon>
        <taxon>Streptosporangiales</taxon>
        <taxon>Thermomonosporaceae</taxon>
        <taxon>Actinomadura</taxon>
    </lineage>
</organism>
<evidence type="ECO:0000256" key="3">
    <source>
        <dbReference type="ARBA" id="ARBA00022827"/>
    </source>
</evidence>
<keyword evidence="2" id="KW-0285">Flavoprotein</keyword>
<dbReference type="PANTHER" id="PTHR43004">
    <property type="entry name" value="TRK SYSTEM POTASSIUM UPTAKE PROTEIN"/>
    <property type="match status" value="1"/>
</dbReference>
<accession>A0A5S4HAI5</accession>
<dbReference type="InterPro" id="IPR002938">
    <property type="entry name" value="FAD-bd"/>
</dbReference>
<dbReference type="InterPro" id="IPR050641">
    <property type="entry name" value="RIFMO-like"/>
</dbReference>
<reference evidence="5 6" key="1">
    <citation type="submission" date="2019-05" db="EMBL/GenBank/DDBJ databases">
        <title>Draft genome sequence of Actinomadura geliboluensis A8036.</title>
        <authorList>
            <person name="Saricaoglu S."/>
            <person name="Isik K."/>
        </authorList>
    </citation>
    <scope>NUCLEOTIDE SEQUENCE [LARGE SCALE GENOMIC DNA]</scope>
    <source>
        <strain evidence="5 6">A8036</strain>
    </source>
</reference>
<sequence length="495" mass="51828">MSPAVAVAGAGPVGLMLACELSVAGVEVVVLERSPEPRRDALGMAINATVVELLHQRGLMDGLRPHGLSWPAAHFAHIPLDPARLTGRRENNFIVPQARLERRLEERAAELGIEVRRGTEVVGLSQDGTGVTVRVRTSGGAEDEPVRAAYLIGCDGADSTVRSLAGIGFPGEDLPFHGITGDLPATDALSAWFGAHQLDRGMFTVAPSAPGVLRVSTGEFGVEPADAAAPAGVAELRDAARRLTGRDLDLPEPHWLARWGHRTRQAERYRDGRVLLAGDAAHVIFPLGGQALSTGVEDAVNLAWKLAAALRGDAPAGLLDTYEAERHPVAARARRTTLAQSALMHPMDRIAPLRELFAELVELPQVNEFLVDMAAARDVRYAFGPDHPLVGDRLPDVPLTTASGGIGLAGTLHAARGVLLVLGDGGALAEEAAGWAGRVDVVRAAPSAEIDATALLLRPDGRVAWAAGDGGAAGLRDALAAWFGDPVPAGAQGRL</sequence>
<dbReference type="Gene3D" id="3.30.70.2450">
    <property type="match status" value="1"/>
</dbReference>
<dbReference type="OrthoDB" id="8670884at2"/>
<keyword evidence="3" id="KW-0274">FAD</keyword>
<evidence type="ECO:0000313" key="6">
    <source>
        <dbReference type="Proteomes" id="UP000305238"/>
    </source>
</evidence>
<dbReference type="RefSeq" id="WP_138634265.1">
    <property type="nucleotide sequence ID" value="NZ_VCKZ01000014.1"/>
</dbReference>
<comment type="caution">
    <text evidence="5">The sequence shown here is derived from an EMBL/GenBank/DDBJ whole genome shotgun (WGS) entry which is preliminary data.</text>
</comment>
<dbReference type="EMBL" id="VCKZ01000014">
    <property type="protein sequence ID" value="TMR41771.1"/>
    <property type="molecule type" value="Genomic_DNA"/>
</dbReference>
<comment type="cofactor">
    <cofactor evidence="1">
        <name>FAD</name>
        <dbReference type="ChEBI" id="CHEBI:57692"/>
    </cofactor>
</comment>
<dbReference type="AlphaFoldDB" id="A0A5S4HAI5"/>
<dbReference type="PANTHER" id="PTHR43004:SF19">
    <property type="entry name" value="BINDING MONOOXYGENASE, PUTATIVE (JCVI)-RELATED"/>
    <property type="match status" value="1"/>
</dbReference>
<dbReference type="Pfam" id="PF21274">
    <property type="entry name" value="Rng_hyd_C"/>
    <property type="match status" value="1"/>
</dbReference>
<dbReference type="InterPro" id="IPR036188">
    <property type="entry name" value="FAD/NAD-bd_sf"/>
</dbReference>
<dbReference type="Pfam" id="PF01494">
    <property type="entry name" value="FAD_binding_3"/>
    <property type="match status" value="1"/>
</dbReference>
<dbReference type="Gene3D" id="3.50.50.60">
    <property type="entry name" value="FAD/NAD(P)-binding domain"/>
    <property type="match status" value="1"/>
</dbReference>
<dbReference type="SUPFAM" id="SSF51905">
    <property type="entry name" value="FAD/NAD(P)-binding domain"/>
    <property type="match status" value="1"/>
</dbReference>
<dbReference type="Gene3D" id="3.40.30.120">
    <property type="match status" value="1"/>
</dbReference>
<feature type="domain" description="FAD-binding" evidence="4">
    <location>
        <begin position="5"/>
        <end position="335"/>
    </location>
</feature>